<dbReference type="SUPFAM" id="SSF63380">
    <property type="entry name" value="Riboflavin synthase domain-like"/>
    <property type="match status" value="1"/>
</dbReference>
<evidence type="ECO:0000259" key="2">
    <source>
        <dbReference type="PROSITE" id="PS51384"/>
    </source>
</evidence>
<protein>
    <submittedName>
        <fullName evidence="3">Siderophore-interacting protein</fullName>
    </submittedName>
</protein>
<dbReference type="InterPro" id="IPR039374">
    <property type="entry name" value="SIP_fam"/>
</dbReference>
<comment type="caution">
    <text evidence="3">The sequence shown here is derived from an EMBL/GenBank/DDBJ whole genome shotgun (WGS) entry which is preliminary data.</text>
</comment>
<dbReference type="InterPro" id="IPR039261">
    <property type="entry name" value="FNR_nucleotide-bd"/>
</dbReference>
<dbReference type="InterPro" id="IPR017927">
    <property type="entry name" value="FAD-bd_FR_type"/>
</dbReference>
<dbReference type="PANTHER" id="PTHR30157:SF0">
    <property type="entry name" value="NADPH-DEPENDENT FERRIC-CHELATE REDUCTASE"/>
    <property type="match status" value="1"/>
</dbReference>
<dbReference type="Gene3D" id="2.40.30.10">
    <property type="entry name" value="Translation factors"/>
    <property type="match status" value="1"/>
</dbReference>
<dbReference type="CDD" id="cd06193">
    <property type="entry name" value="siderophore_interacting"/>
    <property type="match status" value="1"/>
</dbReference>
<dbReference type="RefSeq" id="WP_235313555.1">
    <property type="nucleotide sequence ID" value="NZ_JAKGAS010000008.1"/>
</dbReference>
<dbReference type="InterPro" id="IPR007037">
    <property type="entry name" value="SIP_rossman_dom"/>
</dbReference>
<evidence type="ECO:0000256" key="1">
    <source>
        <dbReference type="ARBA" id="ARBA00035644"/>
    </source>
</evidence>
<proteinExistence type="inferred from homology"/>
<accession>A0ABS9DAP6</accession>
<reference evidence="3 4" key="1">
    <citation type="submission" date="2022-01" db="EMBL/GenBank/DDBJ databases">
        <title>Paraglaciecola sp. G1-23.</title>
        <authorList>
            <person name="Jin M.S."/>
            <person name="Han D.M."/>
            <person name="Kim H.M."/>
            <person name="Jeon C.O."/>
        </authorList>
    </citation>
    <scope>NUCLEOTIDE SEQUENCE [LARGE SCALE GENOMIC DNA]</scope>
    <source>
        <strain evidence="3 4">G1-23</strain>
    </source>
</reference>
<comment type="similarity">
    <text evidence="1">Belongs to the SIP oxidoreductase family.</text>
</comment>
<dbReference type="Pfam" id="PF04954">
    <property type="entry name" value="SIP"/>
    <property type="match status" value="1"/>
</dbReference>
<dbReference type="Proteomes" id="UP001521137">
    <property type="component" value="Unassembled WGS sequence"/>
</dbReference>
<dbReference type="Pfam" id="PF08021">
    <property type="entry name" value="FAD_binding_9"/>
    <property type="match status" value="1"/>
</dbReference>
<dbReference type="EMBL" id="JAKGAS010000008">
    <property type="protein sequence ID" value="MCF2949455.1"/>
    <property type="molecule type" value="Genomic_DNA"/>
</dbReference>
<evidence type="ECO:0000313" key="4">
    <source>
        <dbReference type="Proteomes" id="UP001521137"/>
    </source>
</evidence>
<name>A0ABS9DAP6_9ALTE</name>
<dbReference type="InterPro" id="IPR013113">
    <property type="entry name" value="SIP_FAD-bd"/>
</dbReference>
<evidence type="ECO:0000313" key="3">
    <source>
        <dbReference type="EMBL" id="MCF2949455.1"/>
    </source>
</evidence>
<dbReference type="PROSITE" id="PS51384">
    <property type="entry name" value="FAD_FR"/>
    <property type="match status" value="1"/>
</dbReference>
<sequence>MGPKMRMTQVSSIEDLSPHMRRIVLSGESLADFPAGKESAHVKVVFPNPESKDKRPKLGIYFGFKKFMRSYTVRYFDQANLTLTLDFAINDHQGLASNWAAQARVGEYLGIAGSGDIKHTDFHAERHLLFGDLTALPAIAATLEKLPKNATGKAWIQVPDKQDIQPLKSPNGIDIRWLVTENKMTNEFLDALTSQPTDLTNTAIFMAVEAGVLKQLKQHLNKHCEYQKSKLYASAYWNNKKKV</sequence>
<dbReference type="PANTHER" id="PTHR30157">
    <property type="entry name" value="FERRIC REDUCTASE, NADPH-DEPENDENT"/>
    <property type="match status" value="1"/>
</dbReference>
<keyword evidence="4" id="KW-1185">Reference proteome</keyword>
<gene>
    <name evidence="3" type="ORF">L0668_15150</name>
</gene>
<dbReference type="Gene3D" id="3.40.50.80">
    <property type="entry name" value="Nucleotide-binding domain of ferredoxin-NADP reductase (FNR) module"/>
    <property type="match status" value="1"/>
</dbReference>
<organism evidence="3 4">
    <name type="scientific">Paraglaciecola algarum</name>
    <dbReference type="NCBI Taxonomy" id="3050085"/>
    <lineage>
        <taxon>Bacteria</taxon>
        <taxon>Pseudomonadati</taxon>
        <taxon>Pseudomonadota</taxon>
        <taxon>Gammaproteobacteria</taxon>
        <taxon>Alteromonadales</taxon>
        <taxon>Alteromonadaceae</taxon>
        <taxon>Paraglaciecola</taxon>
    </lineage>
</organism>
<dbReference type="InterPro" id="IPR017938">
    <property type="entry name" value="Riboflavin_synthase-like_b-brl"/>
</dbReference>
<feature type="domain" description="FAD-binding FR-type" evidence="2">
    <location>
        <begin position="3"/>
        <end position="121"/>
    </location>
</feature>